<accession>A0ABR4HVM1</accession>
<sequence length="99" mass="11411">MPIMTLCWVEKTTGPSTARMTTSSLMSFVYTYNYRLIIFHLYGLILLYMNMITFVITCLKSTKSKSSAVTSNSPTNFPRALSIHQASRYLIRCLNRWVL</sequence>
<reference evidence="2 3" key="1">
    <citation type="submission" date="2024-07" db="EMBL/GenBank/DDBJ databases">
        <title>Section-level genome sequencing and comparative genomics of Aspergillus sections Usti and Cavernicolus.</title>
        <authorList>
            <consortium name="Lawrence Berkeley National Laboratory"/>
            <person name="Nybo J.L."/>
            <person name="Vesth T.C."/>
            <person name="Theobald S."/>
            <person name="Frisvad J.C."/>
            <person name="Larsen T.O."/>
            <person name="Kjaerboelling I."/>
            <person name="Rothschild-Mancinelli K."/>
            <person name="Lyhne E.K."/>
            <person name="Kogle M.E."/>
            <person name="Barry K."/>
            <person name="Clum A."/>
            <person name="Na H."/>
            <person name="Ledsgaard L."/>
            <person name="Lin J."/>
            <person name="Lipzen A."/>
            <person name="Kuo A."/>
            <person name="Riley R."/>
            <person name="Mondo S."/>
            <person name="Labutti K."/>
            <person name="Haridas S."/>
            <person name="Pangalinan J."/>
            <person name="Salamov A.A."/>
            <person name="Simmons B.A."/>
            <person name="Magnuson J.K."/>
            <person name="Chen J."/>
            <person name="Drula E."/>
            <person name="Henrissat B."/>
            <person name="Wiebenga A."/>
            <person name="Lubbers R.J."/>
            <person name="Gomes A.C."/>
            <person name="Makela M.R."/>
            <person name="Stajich J."/>
            <person name="Grigoriev I.V."/>
            <person name="Mortensen U.H."/>
            <person name="De Vries R.P."/>
            <person name="Baker S.E."/>
            <person name="Andersen M.R."/>
        </authorList>
    </citation>
    <scope>NUCLEOTIDE SEQUENCE [LARGE SCALE GENOMIC DNA]</scope>
    <source>
        <strain evidence="2 3">CBS 588.65</strain>
    </source>
</reference>
<gene>
    <name evidence="2" type="ORF">BJX63DRAFT_9783</name>
</gene>
<evidence type="ECO:0000256" key="1">
    <source>
        <dbReference type="SAM" id="Phobius"/>
    </source>
</evidence>
<comment type="caution">
    <text evidence="2">The sequence shown here is derived from an EMBL/GenBank/DDBJ whole genome shotgun (WGS) entry which is preliminary data.</text>
</comment>
<organism evidence="2 3">
    <name type="scientific">Aspergillus granulosus</name>
    <dbReference type="NCBI Taxonomy" id="176169"/>
    <lineage>
        <taxon>Eukaryota</taxon>
        <taxon>Fungi</taxon>
        <taxon>Dikarya</taxon>
        <taxon>Ascomycota</taxon>
        <taxon>Pezizomycotina</taxon>
        <taxon>Eurotiomycetes</taxon>
        <taxon>Eurotiomycetidae</taxon>
        <taxon>Eurotiales</taxon>
        <taxon>Aspergillaceae</taxon>
        <taxon>Aspergillus</taxon>
        <taxon>Aspergillus subgen. Nidulantes</taxon>
    </lineage>
</organism>
<proteinExistence type="predicted"/>
<evidence type="ECO:0000313" key="3">
    <source>
        <dbReference type="Proteomes" id="UP001610334"/>
    </source>
</evidence>
<protein>
    <submittedName>
        <fullName evidence="2">Uncharacterized protein</fullName>
    </submittedName>
</protein>
<keyword evidence="1" id="KW-0812">Transmembrane</keyword>
<evidence type="ECO:0000313" key="2">
    <source>
        <dbReference type="EMBL" id="KAL2819431.1"/>
    </source>
</evidence>
<name>A0ABR4HVM1_9EURO</name>
<dbReference type="EMBL" id="JBFXLT010000010">
    <property type="protein sequence ID" value="KAL2819431.1"/>
    <property type="molecule type" value="Genomic_DNA"/>
</dbReference>
<feature type="transmembrane region" description="Helical" evidence="1">
    <location>
        <begin position="36"/>
        <end position="59"/>
    </location>
</feature>
<keyword evidence="1" id="KW-1133">Transmembrane helix</keyword>
<dbReference type="Proteomes" id="UP001610334">
    <property type="component" value="Unassembled WGS sequence"/>
</dbReference>
<keyword evidence="3" id="KW-1185">Reference proteome</keyword>
<keyword evidence="1" id="KW-0472">Membrane</keyword>